<comment type="caution">
    <text evidence="1">The sequence shown here is derived from an EMBL/GenBank/DDBJ whole genome shotgun (WGS) entry which is preliminary data.</text>
</comment>
<accession>A0A532V9Z9</accession>
<name>A0A532V9Z9_UNCT6</name>
<dbReference type="AlphaFoldDB" id="A0A532V9Z9"/>
<dbReference type="Proteomes" id="UP000317778">
    <property type="component" value="Unassembled WGS sequence"/>
</dbReference>
<sequence>MRNKKLLLIAAVAVMLVAATSAYGYWEAWDGWFNSGYLIYLGDTYDYVSGEGILEDRTFGSVDSFYINTVTPGIFTCTRTGYTIKLWVTTPSGSKDTGQEGQKQVDEAEWSGNAIRIIPQPPPNPPKIDTFTVVGTWNTRAPNDYFDYTMCPCPPATPTYSAHWIVSYSVPWGITGGKGGSAGDRIYYEE</sequence>
<protein>
    <submittedName>
        <fullName evidence="1">Uncharacterized protein</fullName>
    </submittedName>
</protein>
<evidence type="ECO:0000313" key="2">
    <source>
        <dbReference type="Proteomes" id="UP000317778"/>
    </source>
</evidence>
<proteinExistence type="predicted"/>
<dbReference type="EMBL" id="NJBO01000002">
    <property type="protein sequence ID" value="TKJ44016.1"/>
    <property type="molecule type" value="Genomic_DNA"/>
</dbReference>
<reference evidence="1 2" key="1">
    <citation type="submission" date="2017-06" db="EMBL/GenBank/DDBJ databases">
        <title>Novel microbial phyla capable of carbon fixation and sulfur reduction in deep-sea sediments.</title>
        <authorList>
            <person name="Huang J."/>
            <person name="Baker B."/>
            <person name="Wang Y."/>
        </authorList>
    </citation>
    <scope>NUCLEOTIDE SEQUENCE [LARGE SCALE GENOMIC DNA]</scope>
    <source>
        <strain evidence="1">B3_TA06</strain>
    </source>
</reference>
<evidence type="ECO:0000313" key="1">
    <source>
        <dbReference type="EMBL" id="TKJ44016.1"/>
    </source>
</evidence>
<gene>
    <name evidence="1" type="ORF">CEE36_02535</name>
</gene>
<organism evidence="1 2">
    <name type="scientific">candidate division TA06 bacterium B3_TA06</name>
    <dbReference type="NCBI Taxonomy" id="2012487"/>
    <lineage>
        <taxon>Bacteria</taxon>
        <taxon>Bacteria division TA06</taxon>
    </lineage>
</organism>